<keyword evidence="2" id="KW-0812">Transmembrane</keyword>
<protein>
    <recommendedName>
        <fullName evidence="5">DNA repair protein</fullName>
    </recommendedName>
</protein>
<dbReference type="RefSeq" id="WP_043918926.1">
    <property type="nucleotide sequence ID" value="NZ_FZPF01000013.1"/>
</dbReference>
<keyword evidence="1" id="KW-0175">Coiled coil</keyword>
<feature type="coiled-coil region" evidence="1">
    <location>
        <begin position="176"/>
        <end position="231"/>
    </location>
</feature>
<dbReference type="OrthoDB" id="7863443at2"/>
<evidence type="ECO:0000313" key="4">
    <source>
        <dbReference type="Proteomes" id="UP000032232"/>
    </source>
</evidence>
<keyword evidence="2" id="KW-1133">Transmembrane helix</keyword>
<feature type="transmembrane region" description="Helical" evidence="2">
    <location>
        <begin position="21"/>
        <end position="44"/>
    </location>
</feature>
<dbReference type="AlphaFoldDB" id="A0A0D1CMY8"/>
<dbReference type="PATRIC" id="fig|935700.4.peg.2175"/>
<sequence length="264" mass="29814">MYETPRNVAIATSLLQQVCSFILALAALTMVVLTGAAVFGAIAWPDLPLALGGQDVVQAGMWAQIALTVLLLVLVGFLPSNARVRRLELTNRDFHISMEDVARAYDYVHRADREGAFQLSREFDAMRDRIEWMRQHPELGHLEHDVLQLAAQMSTESRELAEVYSDEKVDRARSFLRQRQQEVEDYRQRISMAQATVQELKRWMQAVSVEEGLAEKQLERLQKDLADITDAMKLTGHSERDKVVGLERRRKVGGGANTDAVPAE</sequence>
<keyword evidence="4" id="KW-1185">Reference proteome</keyword>
<accession>A0A0D1CMY8</accession>
<reference evidence="3 4" key="1">
    <citation type="submission" date="2015-02" db="EMBL/GenBank/DDBJ databases">
        <title>Genome Sequence of Jannaschia aquimarina DSM28248, a member of the Roseobacter clade.</title>
        <authorList>
            <person name="Voget S."/>
            <person name="Daniel R."/>
        </authorList>
    </citation>
    <scope>NUCLEOTIDE SEQUENCE [LARGE SCALE GENOMIC DNA]</scope>
    <source>
        <strain evidence="3 4">GSW-M26</strain>
    </source>
</reference>
<evidence type="ECO:0008006" key="5">
    <source>
        <dbReference type="Google" id="ProtNLM"/>
    </source>
</evidence>
<evidence type="ECO:0000313" key="3">
    <source>
        <dbReference type="EMBL" id="KIT16147.1"/>
    </source>
</evidence>
<gene>
    <name evidence="3" type="ORF">jaqu_21090</name>
</gene>
<dbReference type="STRING" id="935700.jaqu_21090"/>
<name>A0A0D1CMY8_9RHOB</name>
<dbReference type="Proteomes" id="UP000032232">
    <property type="component" value="Unassembled WGS sequence"/>
</dbReference>
<feature type="transmembrane region" description="Helical" evidence="2">
    <location>
        <begin position="56"/>
        <end position="78"/>
    </location>
</feature>
<dbReference type="EMBL" id="JYFE01000040">
    <property type="protein sequence ID" value="KIT16147.1"/>
    <property type="molecule type" value="Genomic_DNA"/>
</dbReference>
<keyword evidence="2" id="KW-0472">Membrane</keyword>
<evidence type="ECO:0000256" key="2">
    <source>
        <dbReference type="SAM" id="Phobius"/>
    </source>
</evidence>
<proteinExistence type="predicted"/>
<organism evidence="3 4">
    <name type="scientific">Jannaschia aquimarina</name>
    <dbReference type="NCBI Taxonomy" id="935700"/>
    <lineage>
        <taxon>Bacteria</taxon>
        <taxon>Pseudomonadati</taxon>
        <taxon>Pseudomonadota</taxon>
        <taxon>Alphaproteobacteria</taxon>
        <taxon>Rhodobacterales</taxon>
        <taxon>Roseobacteraceae</taxon>
        <taxon>Jannaschia</taxon>
    </lineage>
</organism>
<comment type="caution">
    <text evidence="3">The sequence shown here is derived from an EMBL/GenBank/DDBJ whole genome shotgun (WGS) entry which is preliminary data.</text>
</comment>
<evidence type="ECO:0000256" key="1">
    <source>
        <dbReference type="SAM" id="Coils"/>
    </source>
</evidence>